<dbReference type="Gene3D" id="2.40.50.140">
    <property type="entry name" value="Nucleic acid-binding proteins"/>
    <property type="match status" value="2"/>
</dbReference>
<dbReference type="Pfam" id="PF01132">
    <property type="entry name" value="EFP"/>
    <property type="match status" value="1"/>
</dbReference>
<dbReference type="InterPro" id="IPR008991">
    <property type="entry name" value="Translation_prot_SH3-like_sf"/>
</dbReference>
<evidence type="ECO:0000256" key="6">
    <source>
        <dbReference type="ARBA" id="ARBA00022917"/>
    </source>
</evidence>
<dbReference type="InterPro" id="IPR013852">
    <property type="entry name" value="Transl_elong_P/YeiP_CS"/>
</dbReference>
<dbReference type="SMART" id="SM00841">
    <property type="entry name" value="Elong-fact-P_C"/>
    <property type="match status" value="1"/>
</dbReference>
<protein>
    <recommendedName>
        <fullName evidence="8 9">Elongation factor P</fullName>
        <shortName evidence="8">EF-P</shortName>
    </recommendedName>
</protein>
<keyword evidence="5 8" id="KW-0251">Elongation factor</keyword>
<dbReference type="PROSITE" id="PS01275">
    <property type="entry name" value="EFP"/>
    <property type="match status" value="1"/>
</dbReference>
<evidence type="ECO:0000256" key="8">
    <source>
        <dbReference type="HAMAP-Rule" id="MF_00141"/>
    </source>
</evidence>
<dbReference type="GO" id="GO:0003746">
    <property type="term" value="F:translation elongation factor activity"/>
    <property type="evidence" value="ECO:0007669"/>
    <property type="project" value="UniProtKB-UniRule"/>
</dbReference>
<keyword evidence="4 8" id="KW-0963">Cytoplasm</keyword>
<dbReference type="Proteomes" id="UP000030066">
    <property type="component" value="Chromosome"/>
</dbReference>
<comment type="subcellular location">
    <subcellularLocation>
        <location evidence="1 8">Cytoplasm</location>
    </subcellularLocation>
</comment>
<dbReference type="InterPro" id="IPR015365">
    <property type="entry name" value="Elong-fact-P_C"/>
</dbReference>
<evidence type="ECO:0000256" key="10">
    <source>
        <dbReference type="RuleBase" id="RU004389"/>
    </source>
</evidence>
<keyword evidence="14" id="KW-1185">Reference proteome</keyword>
<dbReference type="InterPro" id="IPR020599">
    <property type="entry name" value="Transl_elong_fac_P/YeiP"/>
</dbReference>
<dbReference type="EMBL" id="CP007711">
    <property type="protein sequence ID" value="AIV03773.1"/>
    <property type="molecule type" value="Genomic_DNA"/>
</dbReference>
<dbReference type="CDD" id="cd04470">
    <property type="entry name" value="S1_EF-P_repeat_1"/>
    <property type="match status" value="1"/>
</dbReference>
<dbReference type="InterPro" id="IPR012340">
    <property type="entry name" value="NA-bd_OB-fold"/>
</dbReference>
<evidence type="ECO:0000256" key="4">
    <source>
        <dbReference type="ARBA" id="ARBA00022490"/>
    </source>
</evidence>
<feature type="domain" description="Translation elongation factor P/YeiP central" evidence="12">
    <location>
        <begin position="86"/>
        <end position="140"/>
    </location>
</feature>
<evidence type="ECO:0000256" key="9">
    <source>
        <dbReference type="NCBIfam" id="TIGR00038"/>
    </source>
</evidence>
<feature type="domain" description="Elongation factor P C-terminal" evidence="11">
    <location>
        <begin position="148"/>
        <end position="203"/>
    </location>
</feature>
<keyword evidence="6 8" id="KW-0648">Protein biosynthesis</keyword>
<dbReference type="NCBIfam" id="NF001810">
    <property type="entry name" value="PRK00529.1"/>
    <property type="match status" value="1"/>
</dbReference>
<evidence type="ECO:0000256" key="3">
    <source>
        <dbReference type="ARBA" id="ARBA00009479"/>
    </source>
</evidence>
<dbReference type="SUPFAM" id="SSF50104">
    <property type="entry name" value="Translation proteins SH3-like domain"/>
    <property type="match status" value="1"/>
</dbReference>
<comment type="pathway">
    <text evidence="2 8">Protein biosynthesis; polypeptide chain elongation.</text>
</comment>
<dbReference type="FunFam" id="2.40.50.140:FF:000004">
    <property type="entry name" value="Elongation factor P"/>
    <property type="match status" value="1"/>
</dbReference>
<dbReference type="UniPathway" id="UPA00345"/>
<name>A0A097ST55_9BACT</name>
<evidence type="ECO:0000259" key="12">
    <source>
        <dbReference type="SMART" id="SM01185"/>
    </source>
</evidence>
<proteinExistence type="inferred from homology"/>
<dbReference type="InterPro" id="IPR013185">
    <property type="entry name" value="Transl_elong_KOW-like"/>
</dbReference>
<dbReference type="NCBIfam" id="TIGR00038">
    <property type="entry name" value="efp"/>
    <property type="match status" value="1"/>
</dbReference>
<evidence type="ECO:0000256" key="7">
    <source>
        <dbReference type="ARBA" id="ARBA00025469"/>
    </source>
</evidence>
<sequence length="204" mass="23175">MYQLYLLINILSGAYIKMADIINARDLRAGNCFNFKGNLYLVIENSFNKTAMREGIVKCKVKNLRTGAITVEVLTGEKMEKVILENLKMIFSYDDGNNYVFMNNETYDTVEIPKFKMEYESRFIEENTPVTVLRNGDEILGINLPDQVVCTIKEAEDAVQGNSVTNALKKAWLLSGYEINVPQFIKSGEKVIIDTKTGKYVARQ</sequence>
<dbReference type="eggNOG" id="COG0231">
    <property type="taxonomic scope" value="Bacteria"/>
</dbReference>
<dbReference type="PIRSF" id="PIRSF005901">
    <property type="entry name" value="EF-P"/>
    <property type="match status" value="1"/>
</dbReference>
<dbReference type="SUPFAM" id="SSF50249">
    <property type="entry name" value="Nucleic acid-binding proteins"/>
    <property type="match status" value="2"/>
</dbReference>
<evidence type="ECO:0000256" key="2">
    <source>
        <dbReference type="ARBA" id="ARBA00004815"/>
    </source>
</evidence>
<dbReference type="InterPro" id="IPR014722">
    <property type="entry name" value="Rib_uL2_dom2"/>
</dbReference>
<dbReference type="AlphaFoldDB" id="A0A097ST55"/>
<comment type="similarity">
    <text evidence="3 8 10">Belongs to the elongation factor P family.</text>
</comment>
<dbReference type="HAMAP" id="MF_00141">
    <property type="entry name" value="EF_P"/>
    <property type="match status" value="1"/>
</dbReference>
<dbReference type="InterPro" id="IPR001059">
    <property type="entry name" value="Transl_elong_P/YeiP_cen"/>
</dbReference>
<dbReference type="HOGENOM" id="CLU_074944_2_1_14"/>
<organism evidence="13 14">
    <name type="scientific">Candidatus Malacoplasma girerdii</name>
    <dbReference type="NCBI Taxonomy" id="1318617"/>
    <lineage>
        <taxon>Bacteria</taxon>
        <taxon>Bacillati</taxon>
        <taxon>Mycoplasmatota</taxon>
        <taxon>Mycoplasmoidales</taxon>
        <taxon>Mycoplasmoidaceae</taxon>
        <taxon>Malacoplasma</taxon>
    </lineage>
</organism>
<dbReference type="InterPro" id="IPR011768">
    <property type="entry name" value="Transl_elongation_fac_P"/>
</dbReference>
<evidence type="ECO:0000256" key="1">
    <source>
        <dbReference type="ARBA" id="ARBA00004496"/>
    </source>
</evidence>
<gene>
    <name evidence="8 13" type="primary">efp</name>
    <name evidence="13" type="ORF">MGM1_4040</name>
</gene>
<dbReference type="Gene3D" id="2.30.30.30">
    <property type="match status" value="1"/>
</dbReference>
<dbReference type="SMART" id="SM01185">
    <property type="entry name" value="EFP"/>
    <property type="match status" value="1"/>
</dbReference>
<dbReference type="GO" id="GO:0005829">
    <property type="term" value="C:cytosol"/>
    <property type="evidence" value="ECO:0007669"/>
    <property type="project" value="UniProtKB-ARBA"/>
</dbReference>
<dbReference type="PANTHER" id="PTHR30053">
    <property type="entry name" value="ELONGATION FACTOR P"/>
    <property type="match status" value="1"/>
</dbReference>
<dbReference type="PANTHER" id="PTHR30053:SF12">
    <property type="entry name" value="ELONGATION FACTOR P (EF-P) FAMILY PROTEIN"/>
    <property type="match status" value="1"/>
</dbReference>
<evidence type="ECO:0000259" key="11">
    <source>
        <dbReference type="SMART" id="SM00841"/>
    </source>
</evidence>
<dbReference type="Pfam" id="PF09285">
    <property type="entry name" value="Elong-fact-P_C"/>
    <property type="match status" value="1"/>
</dbReference>
<evidence type="ECO:0000256" key="5">
    <source>
        <dbReference type="ARBA" id="ARBA00022768"/>
    </source>
</evidence>
<comment type="function">
    <text evidence="7 8">Involved in peptide bond synthesis. Stimulates efficient translation and peptide-bond synthesis on native or reconstituted 70S ribosomes in vitro. Probably functions indirectly by altering the affinity of the ribosome for aminoacyl-tRNA, thus increasing their reactivity as acceptors for peptidyl transferase.</text>
</comment>
<evidence type="ECO:0000313" key="14">
    <source>
        <dbReference type="Proteomes" id="UP000030066"/>
    </source>
</evidence>
<dbReference type="GO" id="GO:0043043">
    <property type="term" value="P:peptide biosynthetic process"/>
    <property type="evidence" value="ECO:0007669"/>
    <property type="project" value="InterPro"/>
</dbReference>
<dbReference type="CDD" id="cd05794">
    <property type="entry name" value="S1_EF-P_repeat_2"/>
    <property type="match status" value="1"/>
</dbReference>
<evidence type="ECO:0000313" key="13">
    <source>
        <dbReference type="EMBL" id="AIV03773.1"/>
    </source>
</evidence>
<accession>A0A097ST55</accession>
<dbReference type="STRING" id="1318617.MGM1_4040"/>
<dbReference type="KEGG" id="mgj:MGM1_4040"/>
<dbReference type="Pfam" id="PF08207">
    <property type="entry name" value="EFP_N"/>
    <property type="match status" value="1"/>
</dbReference>
<reference evidence="13 14" key="1">
    <citation type="journal article" date="2014" name="PLoS ONE">
        <title>An emerging Mycoplasma associated with trichomoniasis, vaginal infection and disease.</title>
        <authorList>
            <consortium name="Vaginal Microbiome Consortium"/>
            <person name="Fettweis J.M."/>
            <person name="Serrano M.G."/>
            <person name="Huang B."/>
            <person name="Brooks J.P."/>
            <person name="Glascock A.L."/>
            <person name="Sheth N.U."/>
            <person name="Strauss J.F.III."/>
            <person name="Jefferson K.K."/>
            <person name="Buck G.A."/>
        </authorList>
    </citation>
    <scope>NUCLEOTIDE SEQUENCE [LARGE SCALE GENOMIC DNA]</scope>
    <source>
        <strain evidence="13 14">VCU_M1</strain>
    </source>
</reference>